<evidence type="ECO:0008006" key="3">
    <source>
        <dbReference type="Google" id="ProtNLM"/>
    </source>
</evidence>
<proteinExistence type="predicted"/>
<dbReference type="RefSeq" id="WP_156741251.1">
    <property type="nucleotide sequence ID" value="NZ_CACRYJ010000034.1"/>
</dbReference>
<protein>
    <recommendedName>
        <fullName evidence="3">DUF4352 domain-containing protein</fullName>
    </recommendedName>
</protein>
<gene>
    <name evidence="1" type="ORF">HALOF300_02502</name>
</gene>
<sequence length="193" mass="20555">MTGRPVPRWAVTVTMLAVLVGAGLGVNALDANAPPNGPIGVRMTLGRDSVVHPLQVNVSGARAYETILDEDENPLETVGVWVLVDLSYATTDEPSLPGDFVLVDARGRRYPTTGRAFGEWFASPDLWHRGTLAFEVPLDALGDLTFEAWPSGQGTASDTPMPYAVLKLRVDPGAVEAGPAILEEPELLPAGER</sequence>
<keyword evidence="2" id="KW-1185">Reference proteome</keyword>
<dbReference type="Proteomes" id="UP000419743">
    <property type="component" value="Unassembled WGS sequence"/>
</dbReference>
<evidence type="ECO:0000313" key="1">
    <source>
        <dbReference type="EMBL" id="VZO37430.1"/>
    </source>
</evidence>
<name>A0A7M4DK40_9MICO</name>
<evidence type="ECO:0000313" key="2">
    <source>
        <dbReference type="Proteomes" id="UP000419743"/>
    </source>
</evidence>
<organism evidence="1 2">
    <name type="scientific">Occultella aeris</name>
    <dbReference type="NCBI Taxonomy" id="2761496"/>
    <lineage>
        <taxon>Bacteria</taxon>
        <taxon>Bacillati</taxon>
        <taxon>Actinomycetota</taxon>
        <taxon>Actinomycetes</taxon>
        <taxon>Micrococcales</taxon>
        <taxon>Ruaniaceae</taxon>
        <taxon>Occultella</taxon>
    </lineage>
</organism>
<reference evidence="1 2" key="1">
    <citation type="submission" date="2019-11" db="EMBL/GenBank/DDBJ databases">
        <authorList>
            <person name="Criscuolo A."/>
        </authorList>
    </citation>
    <scope>NUCLEOTIDE SEQUENCE [LARGE SCALE GENOMIC DNA]</scope>
    <source>
        <strain evidence="1">CIP111667</strain>
    </source>
</reference>
<dbReference type="AlphaFoldDB" id="A0A7M4DK40"/>
<comment type="caution">
    <text evidence="1">The sequence shown here is derived from an EMBL/GenBank/DDBJ whole genome shotgun (WGS) entry which is preliminary data.</text>
</comment>
<accession>A0A7M4DK40</accession>
<dbReference type="EMBL" id="CACRYJ010000034">
    <property type="protein sequence ID" value="VZO37430.1"/>
    <property type="molecule type" value="Genomic_DNA"/>
</dbReference>